<organism evidence="1 2">
    <name type="scientific">Elysia crispata</name>
    <name type="common">lettuce slug</name>
    <dbReference type="NCBI Taxonomy" id="231223"/>
    <lineage>
        <taxon>Eukaryota</taxon>
        <taxon>Metazoa</taxon>
        <taxon>Spiralia</taxon>
        <taxon>Lophotrochozoa</taxon>
        <taxon>Mollusca</taxon>
        <taxon>Gastropoda</taxon>
        <taxon>Heterobranchia</taxon>
        <taxon>Euthyneura</taxon>
        <taxon>Panpulmonata</taxon>
        <taxon>Sacoglossa</taxon>
        <taxon>Placobranchoidea</taxon>
        <taxon>Plakobranchidae</taxon>
        <taxon>Elysia</taxon>
    </lineage>
</organism>
<sequence length="94" mass="10831">MKAAGIDSSILHHKDLELYQASMMKTSLLLILTMAVATTAFMKCDISFKDGESSRPCWGRYSMRFASRRTTYCCSNRKMPSTHIYMFKVYCVCY</sequence>
<evidence type="ECO:0000313" key="1">
    <source>
        <dbReference type="EMBL" id="KAK3801498.1"/>
    </source>
</evidence>
<reference evidence="1" key="1">
    <citation type="journal article" date="2023" name="G3 (Bethesda)">
        <title>A reference genome for the long-term kleptoplast-retaining sea slug Elysia crispata morphotype clarki.</title>
        <authorList>
            <person name="Eastman K.E."/>
            <person name="Pendleton A.L."/>
            <person name="Shaikh M.A."/>
            <person name="Suttiyut T."/>
            <person name="Ogas R."/>
            <person name="Tomko P."/>
            <person name="Gavelis G."/>
            <person name="Widhalm J.R."/>
            <person name="Wisecaver J.H."/>
        </authorList>
    </citation>
    <scope>NUCLEOTIDE SEQUENCE</scope>
    <source>
        <strain evidence="1">ECLA1</strain>
    </source>
</reference>
<protein>
    <submittedName>
        <fullName evidence="1">Uncharacterized protein</fullName>
    </submittedName>
</protein>
<proteinExistence type="predicted"/>
<evidence type="ECO:0000313" key="2">
    <source>
        <dbReference type="Proteomes" id="UP001283361"/>
    </source>
</evidence>
<accession>A0AAE1B8N5</accession>
<name>A0AAE1B8N5_9GAST</name>
<dbReference type="AlphaFoldDB" id="A0AAE1B8N5"/>
<keyword evidence="2" id="KW-1185">Reference proteome</keyword>
<gene>
    <name evidence="1" type="ORF">RRG08_066068</name>
</gene>
<dbReference type="Proteomes" id="UP001283361">
    <property type="component" value="Unassembled WGS sequence"/>
</dbReference>
<dbReference type="EMBL" id="JAWDGP010000309">
    <property type="protein sequence ID" value="KAK3801498.1"/>
    <property type="molecule type" value="Genomic_DNA"/>
</dbReference>
<comment type="caution">
    <text evidence="1">The sequence shown here is derived from an EMBL/GenBank/DDBJ whole genome shotgun (WGS) entry which is preliminary data.</text>
</comment>